<gene>
    <name evidence="2" type="ORF">Ae201684_004551</name>
</gene>
<dbReference type="VEuPathDB" id="FungiDB:AeMF1_016403"/>
<feature type="transmembrane region" description="Helical" evidence="1">
    <location>
        <begin position="27"/>
        <end position="49"/>
    </location>
</feature>
<dbReference type="Proteomes" id="UP000481153">
    <property type="component" value="Unassembled WGS sequence"/>
</dbReference>
<organism evidence="2 3">
    <name type="scientific">Aphanomyces euteiches</name>
    <dbReference type="NCBI Taxonomy" id="100861"/>
    <lineage>
        <taxon>Eukaryota</taxon>
        <taxon>Sar</taxon>
        <taxon>Stramenopiles</taxon>
        <taxon>Oomycota</taxon>
        <taxon>Saprolegniomycetes</taxon>
        <taxon>Saprolegniales</taxon>
        <taxon>Verrucalvaceae</taxon>
        <taxon>Aphanomyces</taxon>
    </lineage>
</organism>
<keyword evidence="1" id="KW-1133">Transmembrane helix</keyword>
<name>A0A6G0XIA6_9STRA</name>
<dbReference type="AlphaFoldDB" id="A0A6G0XIA6"/>
<evidence type="ECO:0000256" key="1">
    <source>
        <dbReference type="SAM" id="Phobius"/>
    </source>
</evidence>
<comment type="caution">
    <text evidence="2">The sequence shown here is derived from an EMBL/GenBank/DDBJ whole genome shotgun (WGS) entry which is preliminary data.</text>
</comment>
<accession>A0A6G0XIA6</accession>
<dbReference type="EMBL" id="VJMJ01000056">
    <property type="protein sequence ID" value="KAF0739971.1"/>
    <property type="molecule type" value="Genomic_DNA"/>
</dbReference>
<protein>
    <submittedName>
        <fullName evidence="2">Uncharacterized protein</fullName>
    </submittedName>
</protein>
<sequence>MHPSLRIQTPTKQDKCMKWALWTNRVAIFICLLLAAVAAVACAMTLLLMPMSTRTPVPTTTMPTTIVPQAITLQTKAPRPPLVAYNLRKDPLTK</sequence>
<keyword evidence="1" id="KW-0812">Transmembrane</keyword>
<keyword evidence="3" id="KW-1185">Reference proteome</keyword>
<proteinExistence type="predicted"/>
<reference evidence="2 3" key="1">
    <citation type="submission" date="2019-07" db="EMBL/GenBank/DDBJ databases">
        <title>Genomics analysis of Aphanomyces spp. identifies a new class of oomycete effector associated with host adaptation.</title>
        <authorList>
            <person name="Gaulin E."/>
        </authorList>
    </citation>
    <scope>NUCLEOTIDE SEQUENCE [LARGE SCALE GENOMIC DNA]</scope>
    <source>
        <strain evidence="2 3">ATCC 201684</strain>
    </source>
</reference>
<keyword evidence="1" id="KW-0472">Membrane</keyword>
<dbReference type="OrthoDB" id="10405972at2759"/>
<evidence type="ECO:0000313" key="2">
    <source>
        <dbReference type="EMBL" id="KAF0739971.1"/>
    </source>
</evidence>
<evidence type="ECO:0000313" key="3">
    <source>
        <dbReference type="Proteomes" id="UP000481153"/>
    </source>
</evidence>